<dbReference type="Pfam" id="PF04519">
    <property type="entry name" value="Bactofilin"/>
    <property type="match status" value="1"/>
</dbReference>
<dbReference type="PANTHER" id="PTHR35024">
    <property type="entry name" value="HYPOTHETICAL CYTOSOLIC PROTEIN"/>
    <property type="match status" value="1"/>
</dbReference>
<dbReference type="Proteomes" id="UP000192343">
    <property type="component" value="Unassembled WGS sequence"/>
</dbReference>
<dbReference type="InterPro" id="IPR007607">
    <property type="entry name" value="BacA/B"/>
</dbReference>
<accession>A0A1Y1RWH0</accession>
<organism evidence="2 3">
    <name type="scientific">Marispirochaeta aestuarii</name>
    <dbReference type="NCBI Taxonomy" id="1963862"/>
    <lineage>
        <taxon>Bacteria</taxon>
        <taxon>Pseudomonadati</taxon>
        <taxon>Spirochaetota</taxon>
        <taxon>Spirochaetia</taxon>
        <taxon>Spirochaetales</taxon>
        <taxon>Spirochaetaceae</taxon>
        <taxon>Marispirochaeta</taxon>
    </lineage>
</organism>
<keyword evidence="3" id="KW-1185">Reference proteome</keyword>
<dbReference type="AlphaFoldDB" id="A0A1Y1RWH0"/>
<dbReference type="STRING" id="1963862.B4O97_12820"/>
<sequence length="129" mass="13920">MSDYQFYSVDENEIDTVLAEDFNFNGTLNFDKSLMIKGHLTGDVNATGDLYIDEGAVVEARVKANIVSLKGTVKGDILADTRVELFASASVDGDITAPDIVMESGCRFNGICTMKSPSEVEKAKAASRK</sequence>
<comment type="similarity">
    <text evidence="1">Belongs to the bactofilin family.</text>
</comment>
<dbReference type="EMBL" id="MWQY01000013">
    <property type="protein sequence ID" value="ORC34517.1"/>
    <property type="molecule type" value="Genomic_DNA"/>
</dbReference>
<dbReference type="OrthoDB" id="360546at2"/>
<comment type="caution">
    <text evidence="2">The sequence shown here is derived from an EMBL/GenBank/DDBJ whole genome shotgun (WGS) entry which is preliminary data.</text>
</comment>
<dbReference type="PANTHER" id="PTHR35024:SF4">
    <property type="entry name" value="POLYMER-FORMING CYTOSKELETAL PROTEIN"/>
    <property type="match status" value="1"/>
</dbReference>
<name>A0A1Y1RWH0_9SPIO</name>
<evidence type="ECO:0000256" key="1">
    <source>
        <dbReference type="ARBA" id="ARBA00044755"/>
    </source>
</evidence>
<protein>
    <submittedName>
        <fullName evidence="2">Cell shape determination protein CcmA</fullName>
    </submittedName>
</protein>
<evidence type="ECO:0000313" key="3">
    <source>
        <dbReference type="Proteomes" id="UP000192343"/>
    </source>
</evidence>
<dbReference type="RefSeq" id="WP_083051378.1">
    <property type="nucleotide sequence ID" value="NZ_CAXXQO010000004.1"/>
</dbReference>
<evidence type="ECO:0000313" key="2">
    <source>
        <dbReference type="EMBL" id="ORC34517.1"/>
    </source>
</evidence>
<gene>
    <name evidence="2" type="ORF">B4O97_12820</name>
</gene>
<reference evidence="2 3" key="1">
    <citation type="submission" date="2017-03" db="EMBL/GenBank/DDBJ databases">
        <title>Draft Genome sequence of Marispirochaeta sp. strain JC444.</title>
        <authorList>
            <person name="Shivani Y."/>
            <person name="Subhash Y."/>
            <person name="Sasikala C."/>
            <person name="Ramana C."/>
        </authorList>
    </citation>
    <scope>NUCLEOTIDE SEQUENCE [LARGE SCALE GENOMIC DNA]</scope>
    <source>
        <strain evidence="2 3">JC444</strain>
    </source>
</reference>
<proteinExistence type="inferred from homology"/>